<accession>A0A7M2WRA9</accession>
<dbReference type="GO" id="GO:0016620">
    <property type="term" value="F:oxidoreductase activity, acting on the aldehyde or oxo group of donors, NAD or NADP as acceptor"/>
    <property type="evidence" value="ECO:0007669"/>
    <property type="project" value="InterPro"/>
</dbReference>
<dbReference type="InterPro" id="IPR016162">
    <property type="entry name" value="Ald_DH_N"/>
</dbReference>
<comment type="similarity">
    <text evidence="1">Belongs to the aldehyde dehydrogenase family.</text>
</comment>
<dbReference type="InterPro" id="IPR015590">
    <property type="entry name" value="Aldehyde_DH_dom"/>
</dbReference>
<dbReference type="Gene3D" id="3.40.605.10">
    <property type="entry name" value="Aldehyde Dehydrogenase, Chain A, domain 1"/>
    <property type="match status" value="1"/>
</dbReference>
<organism evidence="5 6">
    <name type="scientific">Humisphaera borealis</name>
    <dbReference type="NCBI Taxonomy" id="2807512"/>
    <lineage>
        <taxon>Bacteria</taxon>
        <taxon>Pseudomonadati</taxon>
        <taxon>Planctomycetota</taxon>
        <taxon>Phycisphaerae</taxon>
        <taxon>Tepidisphaerales</taxon>
        <taxon>Tepidisphaeraceae</taxon>
        <taxon>Humisphaera</taxon>
    </lineage>
</organism>
<evidence type="ECO:0000256" key="3">
    <source>
        <dbReference type="ARBA" id="ARBA00023027"/>
    </source>
</evidence>
<name>A0A7M2WRA9_9BACT</name>
<evidence type="ECO:0000256" key="1">
    <source>
        <dbReference type="ARBA" id="ARBA00009986"/>
    </source>
</evidence>
<evidence type="ECO:0000259" key="4">
    <source>
        <dbReference type="Pfam" id="PF00171"/>
    </source>
</evidence>
<dbReference type="RefSeq" id="WP_206291011.1">
    <property type="nucleotide sequence ID" value="NZ_CP063458.1"/>
</dbReference>
<reference evidence="5 6" key="1">
    <citation type="submission" date="2020-10" db="EMBL/GenBank/DDBJ databases">
        <title>Wide distribution of Phycisphaera-like planctomycetes from WD2101 soil group in peatlands and genome analysis of the first cultivated representative.</title>
        <authorList>
            <person name="Dedysh S.N."/>
            <person name="Beletsky A.V."/>
            <person name="Ivanova A."/>
            <person name="Kulichevskaya I.S."/>
            <person name="Suzina N.E."/>
            <person name="Philippov D.A."/>
            <person name="Rakitin A.L."/>
            <person name="Mardanov A.V."/>
            <person name="Ravin N.V."/>
        </authorList>
    </citation>
    <scope>NUCLEOTIDE SEQUENCE [LARGE SCALE GENOMIC DNA]</scope>
    <source>
        <strain evidence="5 6">M1803</strain>
    </source>
</reference>
<protein>
    <submittedName>
        <fullName evidence="5">Aldehyde dehydrogenase family protein</fullName>
    </submittedName>
</protein>
<dbReference type="KEGG" id="hbs:IPV69_17485"/>
<dbReference type="Gene3D" id="3.40.309.10">
    <property type="entry name" value="Aldehyde Dehydrogenase, Chain A, domain 2"/>
    <property type="match status" value="1"/>
</dbReference>
<keyword evidence="3" id="KW-0520">NAD</keyword>
<dbReference type="PANTHER" id="PTHR43720:SF2">
    <property type="entry name" value="2-AMINOMUCONIC SEMIALDEHYDE DEHYDROGENASE"/>
    <property type="match status" value="1"/>
</dbReference>
<evidence type="ECO:0000313" key="5">
    <source>
        <dbReference type="EMBL" id="QOV88048.1"/>
    </source>
</evidence>
<dbReference type="InterPro" id="IPR016161">
    <property type="entry name" value="Ald_DH/histidinol_DH"/>
</dbReference>
<dbReference type="AlphaFoldDB" id="A0A7M2WRA9"/>
<dbReference type="SUPFAM" id="SSF53720">
    <property type="entry name" value="ALDH-like"/>
    <property type="match status" value="1"/>
</dbReference>
<dbReference type="InterPro" id="IPR016163">
    <property type="entry name" value="Ald_DH_C"/>
</dbReference>
<evidence type="ECO:0000313" key="6">
    <source>
        <dbReference type="Proteomes" id="UP000593765"/>
    </source>
</evidence>
<dbReference type="PANTHER" id="PTHR43720">
    <property type="entry name" value="2-AMINOMUCONIC SEMIALDEHYDE DEHYDROGENASE"/>
    <property type="match status" value="1"/>
</dbReference>
<proteinExistence type="inferred from homology"/>
<dbReference type="Pfam" id="PF00171">
    <property type="entry name" value="Aldedh"/>
    <property type="match status" value="1"/>
</dbReference>
<dbReference type="Proteomes" id="UP000593765">
    <property type="component" value="Chromosome"/>
</dbReference>
<keyword evidence="2" id="KW-0560">Oxidoreductase</keyword>
<dbReference type="EMBL" id="CP063458">
    <property type="protein sequence ID" value="QOV88048.1"/>
    <property type="molecule type" value="Genomic_DNA"/>
</dbReference>
<evidence type="ECO:0000256" key="2">
    <source>
        <dbReference type="ARBA" id="ARBA00023002"/>
    </source>
</evidence>
<gene>
    <name evidence="5" type="ORF">IPV69_17485</name>
</gene>
<feature type="domain" description="Aldehyde dehydrogenase" evidence="4">
    <location>
        <begin position="19"/>
        <end position="403"/>
    </location>
</feature>
<sequence>MLHIPILRHGKPYESVDKTTIVHHATGEPVAQVSQANSGLISRDIHRMNYDVLEQFKVKELISMYKKAAEIFISGTVLIGDQKQDFDGYINTLSSTTGMPQTYCRTNAKKIHRTMDEVDQIIAGLTRGFDLSILDRGFGDDDGRMLSWYREAKTFGAILPSNSPGVHSLWIPAIALKTPIVLKPGREEPWSPLRIIQSFIAAGFPPEAFGFYPTDHGGSGVILSTVDRAMLFGDAGTTKMWAHDPRIELHGPGWSKVILGPDAAENWEQYVDLIAASIAANGGRSCINASAVYTPKNADKIAHAVAAKLAKVKALPANDPAAEVAAFANPTMAERMNGAIDAGLHIEGAKDVTQEIRGTPRLVKDGRLAWLLPTIIRCDKDHPLATKEYLFPFAAVIECPAEEIPEAIGQTLVGTVVSKDKKFIRACMAAGHIDRLNIGPIETFKLSWDQPHEGNLFNLLYRQRAFQLNLAEAELAAAFS</sequence>
<keyword evidence="6" id="KW-1185">Reference proteome</keyword>